<dbReference type="EMBL" id="BDIP01008604">
    <property type="protein sequence ID" value="GIQ91931.1"/>
    <property type="molecule type" value="Genomic_DNA"/>
</dbReference>
<evidence type="ECO:0000313" key="2">
    <source>
        <dbReference type="EMBL" id="GIQ91931.1"/>
    </source>
</evidence>
<dbReference type="Gene3D" id="3.30.420.10">
    <property type="entry name" value="Ribonuclease H-like superfamily/Ribonuclease H"/>
    <property type="match status" value="1"/>
</dbReference>
<keyword evidence="2" id="KW-0378">Hydrolase</keyword>
<keyword evidence="2" id="KW-0255">Endonuclease</keyword>
<feature type="domain" description="DDE-1" evidence="1">
    <location>
        <begin position="9"/>
        <end position="101"/>
    </location>
</feature>
<keyword evidence="2" id="KW-0540">Nuclease</keyword>
<dbReference type="InterPro" id="IPR036397">
    <property type="entry name" value="RNaseH_sf"/>
</dbReference>
<comment type="caution">
    <text evidence="2">The sequence shown here is derived from an EMBL/GenBank/DDBJ whole genome shotgun (WGS) entry which is preliminary data.</text>
</comment>
<dbReference type="InterPro" id="IPR004875">
    <property type="entry name" value="DDE_SF_endonuclease_dom"/>
</dbReference>
<evidence type="ECO:0000313" key="3">
    <source>
        <dbReference type="Proteomes" id="UP000265618"/>
    </source>
</evidence>
<dbReference type="AlphaFoldDB" id="A0A9K3GRQ3"/>
<reference evidence="2 3" key="1">
    <citation type="journal article" date="2018" name="PLoS ONE">
        <title>The draft genome of Kipferlia bialata reveals reductive genome evolution in fornicate parasites.</title>
        <authorList>
            <person name="Tanifuji G."/>
            <person name="Takabayashi S."/>
            <person name="Kume K."/>
            <person name="Takagi M."/>
            <person name="Nakayama T."/>
            <person name="Kamikawa R."/>
            <person name="Inagaki Y."/>
            <person name="Hashimoto T."/>
        </authorList>
    </citation>
    <scope>NUCLEOTIDE SEQUENCE [LARGE SCALE GENOMIC DNA]</scope>
    <source>
        <strain evidence="2">NY0173</strain>
    </source>
</reference>
<dbReference type="Proteomes" id="UP000265618">
    <property type="component" value="Unassembled WGS sequence"/>
</dbReference>
<accession>A0A9K3GRQ3</accession>
<dbReference type="GO" id="GO:0004519">
    <property type="term" value="F:endonuclease activity"/>
    <property type="evidence" value="ECO:0007669"/>
    <property type="project" value="UniProtKB-KW"/>
</dbReference>
<keyword evidence="3" id="KW-1185">Reference proteome</keyword>
<sequence>PSTCITSTPSGFIDTCTLRYWCERYLVPWIEAIRKAYFLPEDEVAHIVWDGHSTHKSKAVTDYLSTKFTKLHLLPAHSSHVTQPLDNGCNAEFHRLYDRSFTAIRGMGEYERKVLASLQGSQMAAQNRRVTQAAWRKAGFDLDTSNCTPDMKDRYWDREVRIKYIEPHLIKEQPQIVCDPKTSTRVPVLAFDTKAFGTNKNVVAIAIHDHHVCPTCLQKTVPMSKEEHQARTDALFKQILFDRAAAKARKAEKAAQDAARGEE</sequence>
<feature type="non-terminal residue" evidence="2">
    <location>
        <position position="1"/>
    </location>
</feature>
<organism evidence="2 3">
    <name type="scientific">Kipferlia bialata</name>
    <dbReference type="NCBI Taxonomy" id="797122"/>
    <lineage>
        <taxon>Eukaryota</taxon>
        <taxon>Metamonada</taxon>
        <taxon>Carpediemonas-like organisms</taxon>
        <taxon>Kipferlia</taxon>
    </lineage>
</organism>
<dbReference type="GO" id="GO:0003676">
    <property type="term" value="F:nucleic acid binding"/>
    <property type="evidence" value="ECO:0007669"/>
    <property type="project" value="InterPro"/>
</dbReference>
<protein>
    <submittedName>
        <fullName evidence="2">DDE superfamily endonuclease, CENP-B-like</fullName>
    </submittedName>
</protein>
<dbReference type="Pfam" id="PF03184">
    <property type="entry name" value="DDE_1"/>
    <property type="match status" value="1"/>
</dbReference>
<proteinExistence type="predicted"/>
<gene>
    <name evidence="2" type="ORF">KIPB_015406</name>
</gene>
<evidence type="ECO:0000259" key="1">
    <source>
        <dbReference type="Pfam" id="PF03184"/>
    </source>
</evidence>
<dbReference type="OrthoDB" id="10043687at2759"/>
<name>A0A9K3GRQ3_9EUKA</name>